<keyword evidence="2" id="KW-1185">Reference proteome</keyword>
<reference evidence="1 2" key="1">
    <citation type="journal article" date="2011" name="PLoS Genet.">
        <title>Azospirillum genomes reveal transition of bacteria from aquatic to terrestrial environments.</title>
        <authorList>
            <person name="Wisniewski-Dye F."/>
            <person name="Borziak K."/>
            <person name="Khalsa-Moyers G."/>
            <person name="Alexandre G."/>
            <person name="Sukharnikov L.O."/>
            <person name="Wuichet K."/>
            <person name="Hurst G.B."/>
            <person name="McDonald W.H."/>
            <person name="Robertson J.S."/>
            <person name="Barbe V."/>
            <person name="Calteau A."/>
            <person name="Rouy Z."/>
            <person name="Mangenot S."/>
            <person name="Prigent-Combaret C."/>
            <person name="Normand P."/>
            <person name="Boyer M."/>
            <person name="Siguier P."/>
            <person name="Dessaux Y."/>
            <person name="Elmerich C."/>
            <person name="Condemine G."/>
            <person name="Krishnen G."/>
            <person name="Kennedy I."/>
            <person name="Paterson A.H."/>
            <person name="Gonzalez V."/>
            <person name="Mavingui P."/>
            <person name="Zhulin I.B."/>
        </authorList>
    </citation>
    <scope>NUCLEOTIDE SEQUENCE [LARGE SCALE GENOMIC DNA]</scope>
    <source>
        <strain evidence="1 2">Sp245</strain>
    </source>
</reference>
<dbReference type="RefSeq" id="WP_014199387.1">
    <property type="nucleotide sequence ID" value="NC_016595.1"/>
</dbReference>
<geneLocation type="plasmid" evidence="1 2">
    <name>AZOBR_p3</name>
</geneLocation>
<dbReference type="Pfam" id="PF21822">
    <property type="entry name" value="Phage_TAC_15"/>
    <property type="match status" value="1"/>
</dbReference>
<name>A0A9P1JZV5_9PROT</name>
<dbReference type="KEGG" id="abs:AZOBR_p340113"/>
<evidence type="ECO:0000313" key="2">
    <source>
        <dbReference type="Proteomes" id="UP000007319"/>
    </source>
</evidence>
<protein>
    <recommendedName>
        <fullName evidence="3">Bacteriophage protein</fullName>
    </recommendedName>
</protein>
<dbReference type="InterPro" id="IPR049156">
    <property type="entry name" value="Phage_chap_TAC_15-like"/>
</dbReference>
<dbReference type="AlphaFoldDB" id="A0A9P1JZV5"/>
<dbReference type="Proteomes" id="UP000007319">
    <property type="component" value="Plasmid AZOBR_p3"/>
</dbReference>
<keyword evidence="1" id="KW-0614">Plasmid</keyword>
<proteinExistence type="predicted"/>
<dbReference type="EMBL" id="HE577330">
    <property type="protein sequence ID" value="CCD02875.1"/>
    <property type="molecule type" value="Genomic_DNA"/>
</dbReference>
<gene>
    <name evidence="1" type="ORF">AZOBR_p340113</name>
</gene>
<accession>A0A9P1JZV5</accession>
<sequence>MVEFQIGDTAFRAGKLNAFEQMDVAVVLLPVISGAADAIARVFRGGGGLESGVKALLDSEPSAVLAPLAKALAAMPREDRRMVVTTALCKVQWAKKGQVGWQVLCDHQGNIMLNEVADSLPLMVQIVWRVLQPSLASFSAAPPAPGN</sequence>
<evidence type="ECO:0008006" key="3">
    <source>
        <dbReference type="Google" id="ProtNLM"/>
    </source>
</evidence>
<evidence type="ECO:0000313" key="1">
    <source>
        <dbReference type="EMBL" id="CCD02875.1"/>
    </source>
</evidence>
<organism evidence="1 2">
    <name type="scientific">Azospirillum baldaniorum</name>
    <dbReference type="NCBI Taxonomy" id="1064539"/>
    <lineage>
        <taxon>Bacteria</taxon>
        <taxon>Pseudomonadati</taxon>
        <taxon>Pseudomonadota</taxon>
        <taxon>Alphaproteobacteria</taxon>
        <taxon>Rhodospirillales</taxon>
        <taxon>Azospirillaceae</taxon>
        <taxon>Azospirillum</taxon>
    </lineage>
</organism>